<sequence length="182" mass="19484">ASPKLLETDRISVHCFLQLARQTDMATCGSFSMWCMIFGLALLASLGMSQRTSQTSGPSGPDSCTGYNGTCTNPNLPERTYCLTNGTTMHGFCAAQEAICQNHATLDTDDAACTSSSTLKVSSVSTSRTTIGPHRRFEFTTDESSINTGKDTAAAGLQAVRHIIMMCGVLTLAYTSRLLMLF</sequence>
<keyword evidence="1" id="KW-1133">Transmembrane helix</keyword>
<evidence type="ECO:0000256" key="1">
    <source>
        <dbReference type="SAM" id="Phobius"/>
    </source>
</evidence>
<gene>
    <name evidence="2" type="primary">ORF89715</name>
</gene>
<accession>A0A0B7A1X9</accession>
<keyword evidence="1" id="KW-0472">Membrane</keyword>
<feature type="non-terminal residue" evidence="2">
    <location>
        <position position="1"/>
    </location>
</feature>
<feature type="transmembrane region" description="Helical" evidence="1">
    <location>
        <begin position="31"/>
        <end position="49"/>
    </location>
</feature>
<organism evidence="2">
    <name type="scientific">Arion vulgaris</name>
    <dbReference type="NCBI Taxonomy" id="1028688"/>
    <lineage>
        <taxon>Eukaryota</taxon>
        <taxon>Metazoa</taxon>
        <taxon>Spiralia</taxon>
        <taxon>Lophotrochozoa</taxon>
        <taxon>Mollusca</taxon>
        <taxon>Gastropoda</taxon>
        <taxon>Heterobranchia</taxon>
        <taxon>Euthyneura</taxon>
        <taxon>Panpulmonata</taxon>
        <taxon>Eupulmonata</taxon>
        <taxon>Stylommatophora</taxon>
        <taxon>Helicina</taxon>
        <taxon>Arionoidea</taxon>
        <taxon>Arionidae</taxon>
        <taxon>Arion</taxon>
    </lineage>
</organism>
<keyword evidence="1" id="KW-0812">Transmembrane</keyword>
<evidence type="ECO:0000313" key="2">
    <source>
        <dbReference type="EMBL" id="CEK74116.1"/>
    </source>
</evidence>
<name>A0A0B7A1X9_9EUPU</name>
<reference evidence="2" key="1">
    <citation type="submission" date="2014-12" db="EMBL/GenBank/DDBJ databases">
        <title>Insight into the proteome of Arion vulgaris.</title>
        <authorList>
            <person name="Aradska J."/>
            <person name="Bulat T."/>
            <person name="Smidak R."/>
            <person name="Sarate P."/>
            <person name="Gangsoo J."/>
            <person name="Sialana F."/>
            <person name="Bilban M."/>
            <person name="Lubec G."/>
        </authorList>
    </citation>
    <scope>NUCLEOTIDE SEQUENCE</scope>
    <source>
        <tissue evidence="2">Skin</tissue>
    </source>
</reference>
<proteinExistence type="predicted"/>
<protein>
    <submittedName>
        <fullName evidence="2">Uncharacterized protein</fullName>
    </submittedName>
</protein>
<dbReference type="EMBL" id="HACG01027251">
    <property type="protein sequence ID" value="CEK74116.1"/>
    <property type="molecule type" value="Transcribed_RNA"/>
</dbReference>
<dbReference type="AlphaFoldDB" id="A0A0B7A1X9"/>